<feature type="compositionally biased region" description="Basic and acidic residues" evidence="1">
    <location>
        <begin position="16"/>
        <end position="28"/>
    </location>
</feature>
<dbReference type="AlphaFoldDB" id="A0A0N4XQT2"/>
<dbReference type="Proteomes" id="UP000271162">
    <property type="component" value="Unassembled WGS sequence"/>
</dbReference>
<sequence>MMNKSALAKDITTTNENKENEEERHDSETESTVLDILKQVKSSLDTLQARDEERASELRSIRRIVDERGKEVDLLRGMFAGIRVEMEGLLNRLVRMKLTLETYLLKGATTAVTALLLEIPAR</sequence>
<dbReference type="WBParaSite" id="NBR_0000488401-mRNA-1">
    <property type="protein sequence ID" value="NBR_0000488401-mRNA-1"/>
    <property type="gene ID" value="NBR_0000488401"/>
</dbReference>
<dbReference type="EMBL" id="UYSL01010201">
    <property type="protein sequence ID" value="VDL68474.1"/>
    <property type="molecule type" value="Genomic_DNA"/>
</dbReference>
<reference evidence="4" key="1">
    <citation type="submission" date="2017-02" db="UniProtKB">
        <authorList>
            <consortium name="WormBaseParasite"/>
        </authorList>
    </citation>
    <scope>IDENTIFICATION</scope>
</reference>
<reference evidence="2 3" key="2">
    <citation type="submission" date="2018-11" db="EMBL/GenBank/DDBJ databases">
        <authorList>
            <consortium name="Pathogen Informatics"/>
        </authorList>
    </citation>
    <scope>NUCLEOTIDE SEQUENCE [LARGE SCALE GENOMIC DNA]</scope>
</reference>
<proteinExistence type="predicted"/>
<protein>
    <submittedName>
        <fullName evidence="4">DUF1515 domain-containing protein</fullName>
    </submittedName>
</protein>
<dbReference type="STRING" id="27835.A0A0N4XQT2"/>
<evidence type="ECO:0000256" key="1">
    <source>
        <dbReference type="SAM" id="MobiDB-lite"/>
    </source>
</evidence>
<name>A0A0N4XQT2_NIPBR</name>
<accession>A0A0N4XQT2</accession>
<gene>
    <name evidence="2" type="ORF">NBR_LOCUS4885</name>
</gene>
<evidence type="ECO:0000313" key="2">
    <source>
        <dbReference type="EMBL" id="VDL68474.1"/>
    </source>
</evidence>
<dbReference type="Gene3D" id="3.40.50.2000">
    <property type="entry name" value="Glycogen Phosphorylase B"/>
    <property type="match status" value="1"/>
</dbReference>
<organism evidence="4">
    <name type="scientific">Nippostrongylus brasiliensis</name>
    <name type="common">Rat hookworm</name>
    <dbReference type="NCBI Taxonomy" id="27835"/>
    <lineage>
        <taxon>Eukaryota</taxon>
        <taxon>Metazoa</taxon>
        <taxon>Ecdysozoa</taxon>
        <taxon>Nematoda</taxon>
        <taxon>Chromadorea</taxon>
        <taxon>Rhabditida</taxon>
        <taxon>Rhabditina</taxon>
        <taxon>Rhabditomorpha</taxon>
        <taxon>Strongyloidea</taxon>
        <taxon>Heligmosomidae</taxon>
        <taxon>Nippostrongylus</taxon>
    </lineage>
</organism>
<feature type="region of interest" description="Disordered" evidence="1">
    <location>
        <begin position="1"/>
        <end position="31"/>
    </location>
</feature>
<evidence type="ECO:0000313" key="4">
    <source>
        <dbReference type="WBParaSite" id="NBR_0000488401-mRNA-1"/>
    </source>
</evidence>
<evidence type="ECO:0000313" key="3">
    <source>
        <dbReference type="Proteomes" id="UP000271162"/>
    </source>
</evidence>
<keyword evidence="3" id="KW-1185">Reference proteome</keyword>